<dbReference type="EMBL" id="CM000883">
    <property type="protein sequence ID" value="KQJ92514.1"/>
    <property type="molecule type" value="Genomic_DNA"/>
</dbReference>
<feature type="region of interest" description="Disordered" evidence="2">
    <location>
        <begin position="141"/>
        <end position="169"/>
    </location>
</feature>
<dbReference type="InterPro" id="IPR038595">
    <property type="entry name" value="LOR_sf"/>
</dbReference>
<name>A0A0Q3HG72_BRADI</name>
<reference evidence="3 4" key="1">
    <citation type="journal article" date="2010" name="Nature">
        <title>Genome sequencing and analysis of the model grass Brachypodium distachyon.</title>
        <authorList>
            <consortium name="International Brachypodium Initiative"/>
        </authorList>
    </citation>
    <scope>NUCLEOTIDE SEQUENCE [LARGE SCALE GENOMIC DNA]</scope>
    <source>
        <strain evidence="3">Bd21</strain>
        <strain evidence="4">cv. Bd21</strain>
    </source>
</reference>
<dbReference type="PANTHER" id="PTHR31087:SF128">
    <property type="entry name" value="PROTEIN LURP-ONE-RELATED 2"/>
    <property type="match status" value="1"/>
</dbReference>
<evidence type="ECO:0008006" key="6">
    <source>
        <dbReference type="Google" id="ProtNLM"/>
    </source>
</evidence>
<dbReference type="Gramene" id="KQJ92514">
    <property type="protein sequence ID" value="KQJ92514"/>
    <property type="gene ID" value="BRADI_4g44178v3"/>
</dbReference>
<dbReference type="InterPro" id="IPR025659">
    <property type="entry name" value="Tubby-like_C"/>
</dbReference>
<protein>
    <recommendedName>
        <fullName evidence="6">Tubby C-terminal domain-containing protein</fullName>
    </recommendedName>
</protein>
<dbReference type="EnsemblPlants" id="KQJ92514">
    <property type="protein sequence ID" value="KQJ92514"/>
    <property type="gene ID" value="BRADI_4g44178v3"/>
</dbReference>
<dbReference type="Gene3D" id="2.40.160.200">
    <property type="entry name" value="LURP1-related"/>
    <property type="match status" value="1"/>
</dbReference>
<dbReference type="OrthoDB" id="680369at2759"/>
<reference evidence="3" key="2">
    <citation type="submission" date="2017-06" db="EMBL/GenBank/DDBJ databases">
        <title>WGS assembly of Brachypodium distachyon.</title>
        <authorList>
            <consortium name="The International Brachypodium Initiative"/>
            <person name="Lucas S."/>
            <person name="Harmon-Smith M."/>
            <person name="Lail K."/>
            <person name="Tice H."/>
            <person name="Grimwood J."/>
            <person name="Bruce D."/>
            <person name="Barry K."/>
            <person name="Shu S."/>
            <person name="Lindquist E."/>
            <person name="Wang M."/>
            <person name="Pitluck S."/>
            <person name="Vogel J.P."/>
            <person name="Garvin D.F."/>
            <person name="Mockler T.C."/>
            <person name="Schmutz J."/>
            <person name="Rokhsar D."/>
            <person name="Bevan M.W."/>
        </authorList>
    </citation>
    <scope>NUCLEOTIDE SEQUENCE</scope>
    <source>
        <strain evidence="3">Bd21</strain>
    </source>
</reference>
<evidence type="ECO:0000313" key="5">
    <source>
        <dbReference type="Proteomes" id="UP000008810"/>
    </source>
</evidence>
<dbReference type="SMR" id="A0A0Q3HG72"/>
<feature type="region of interest" description="Disordered" evidence="2">
    <location>
        <begin position="1"/>
        <end position="24"/>
    </location>
</feature>
<dbReference type="Pfam" id="PF04525">
    <property type="entry name" value="LOR"/>
    <property type="match status" value="1"/>
</dbReference>
<dbReference type="Proteomes" id="UP000008810">
    <property type="component" value="Chromosome 4"/>
</dbReference>
<dbReference type="GeneID" id="100835459"/>
<dbReference type="ExpressionAtlas" id="A0A0Q3HG72">
    <property type="expression patterns" value="baseline"/>
</dbReference>
<gene>
    <name evidence="4" type="primary">LOC100835459</name>
    <name evidence="3" type="ORF">BRADI_4g44178v3</name>
</gene>
<evidence type="ECO:0000256" key="1">
    <source>
        <dbReference type="ARBA" id="ARBA00005437"/>
    </source>
</evidence>
<comment type="similarity">
    <text evidence="1">Belongs to the LOR family.</text>
</comment>
<organism evidence="3">
    <name type="scientific">Brachypodium distachyon</name>
    <name type="common">Purple false brome</name>
    <name type="synonym">Trachynia distachya</name>
    <dbReference type="NCBI Taxonomy" id="15368"/>
    <lineage>
        <taxon>Eukaryota</taxon>
        <taxon>Viridiplantae</taxon>
        <taxon>Streptophyta</taxon>
        <taxon>Embryophyta</taxon>
        <taxon>Tracheophyta</taxon>
        <taxon>Spermatophyta</taxon>
        <taxon>Magnoliopsida</taxon>
        <taxon>Liliopsida</taxon>
        <taxon>Poales</taxon>
        <taxon>Poaceae</taxon>
        <taxon>BOP clade</taxon>
        <taxon>Pooideae</taxon>
        <taxon>Stipodae</taxon>
        <taxon>Brachypodieae</taxon>
        <taxon>Brachypodium</taxon>
    </lineage>
</organism>
<dbReference type="PANTHER" id="PTHR31087">
    <property type="match status" value="1"/>
</dbReference>
<feature type="region of interest" description="Disordered" evidence="2">
    <location>
        <begin position="181"/>
        <end position="204"/>
    </location>
</feature>
<proteinExistence type="inferred from homology"/>
<accession>A0A0Q3HG72</accession>
<feature type="compositionally biased region" description="Low complexity" evidence="2">
    <location>
        <begin position="144"/>
        <end position="156"/>
    </location>
</feature>
<evidence type="ECO:0000313" key="3">
    <source>
        <dbReference type="EMBL" id="KQJ92514.1"/>
    </source>
</evidence>
<dbReference type="InterPro" id="IPR007612">
    <property type="entry name" value="LOR"/>
</dbReference>
<evidence type="ECO:0000256" key="2">
    <source>
        <dbReference type="SAM" id="MobiDB-lite"/>
    </source>
</evidence>
<sequence length="256" mass="27693">MSRIHPSNHRGAGDHGRTVSSSSTATAPELQVYTVWKRSSMGFQGTDGFSVYDAGGRLAFRVDNYGRRCKAFAGEILLMDGRGSPLLSLRPQILSLHDRWNCYRVADAPVESAEGGCPAPEKKLFSMRRCSALHSSDEAEVYMSSSSPSSPESSSSGRRRCRSPPPPSFRIEGSFSRRSCKITGSDGQEAARISRKKAGPTSPATVATLRPVSLGDDVFSLVVRPGVDAATVMAMVVVLDRICRRPYTPMACSSRQ</sequence>
<dbReference type="STRING" id="15368.A0A0Q3HG72"/>
<dbReference type="AlphaFoldDB" id="A0A0Q3HG72"/>
<dbReference type="RefSeq" id="XP_003577125.1">
    <property type="nucleotide sequence ID" value="XM_003577077.4"/>
</dbReference>
<dbReference type="KEGG" id="bdi:100835459"/>
<reference evidence="4" key="3">
    <citation type="submission" date="2018-08" db="UniProtKB">
        <authorList>
            <consortium name="EnsemblPlants"/>
        </authorList>
    </citation>
    <scope>IDENTIFICATION</scope>
    <source>
        <strain evidence="4">cv. Bd21</strain>
    </source>
</reference>
<keyword evidence="5" id="KW-1185">Reference proteome</keyword>
<evidence type="ECO:0000313" key="4">
    <source>
        <dbReference type="EnsemblPlants" id="KQJ92514"/>
    </source>
</evidence>
<dbReference type="SUPFAM" id="SSF54518">
    <property type="entry name" value="Tubby C-terminal domain-like"/>
    <property type="match status" value="1"/>
</dbReference>